<feature type="transmembrane region" description="Helical" evidence="1">
    <location>
        <begin position="60"/>
        <end position="79"/>
    </location>
</feature>
<sequence>MKSVMKFAGLATVGMCFWLVVSIVAGTPEPWDAESYWTVAYPASGLLAGIIGFRSDRRGWLVGIVLTLSQFPVMLALAGNGQMSAFGLALLAALAIPVTIVSAAASWIGRRRRQDRYPP</sequence>
<keyword evidence="1" id="KW-0472">Membrane</keyword>
<keyword evidence="1" id="KW-1133">Transmembrane helix</keyword>
<feature type="transmembrane region" description="Helical" evidence="1">
    <location>
        <begin position="85"/>
        <end position="108"/>
    </location>
</feature>
<keyword evidence="1" id="KW-0812">Transmembrane</keyword>
<evidence type="ECO:0000313" key="3">
    <source>
        <dbReference type="Proteomes" id="UP000296374"/>
    </source>
</evidence>
<protein>
    <submittedName>
        <fullName evidence="2">Uncharacterized protein</fullName>
    </submittedName>
</protein>
<dbReference type="RefSeq" id="WP_139616032.1">
    <property type="nucleotide sequence ID" value="NZ_CP040762.1"/>
</dbReference>
<keyword evidence="2" id="KW-0614">Plasmid</keyword>
<accession>A0A4Y5SRZ2</accession>
<name>A0A4Y5SRZ2_9RHOB</name>
<proteinExistence type="predicted"/>
<evidence type="ECO:0000256" key="1">
    <source>
        <dbReference type="SAM" id="Phobius"/>
    </source>
</evidence>
<geneLocation type="plasmid" evidence="2 3">
    <name>unnamed2</name>
</geneLocation>
<reference evidence="3" key="1">
    <citation type="submission" date="2019-05" db="EMBL/GenBank/DDBJ databases">
        <title>Tamlana fucoidanivorans sp. nov., isolated from the surface of algae collected from Fujian province in China.</title>
        <authorList>
            <person name="Li J."/>
        </authorList>
    </citation>
    <scope>NUCLEOTIDE SEQUENCE [LARGE SCALE GENOMIC DNA]</scope>
    <source>
        <strain evidence="3">2251</strain>
        <plasmid evidence="3">unnamed2</plasmid>
    </source>
</reference>
<gene>
    <name evidence="2" type="ORF">E4191_19295</name>
</gene>
<dbReference type="Proteomes" id="UP000296374">
    <property type="component" value="Plasmid unnamed2"/>
</dbReference>
<dbReference type="AlphaFoldDB" id="A0A4Y5SRZ2"/>
<feature type="transmembrane region" description="Helical" evidence="1">
    <location>
        <begin position="36"/>
        <end position="53"/>
    </location>
</feature>
<evidence type="ECO:0000313" key="2">
    <source>
        <dbReference type="EMBL" id="QDA36262.1"/>
    </source>
</evidence>
<dbReference type="KEGG" id="plia:E4191_19295"/>
<organism evidence="2 3">
    <name type="scientific">Paracoccus liaowanqingii</name>
    <dbReference type="NCBI Taxonomy" id="2560053"/>
    <lineage>
        <taxon>Bacteria</taxon>
        <taxon>Pseudomonadati</taxon>
        <taxon>Pseudomonadota</taxon>
        <taxon>Alphaproteobacteria</taxon>
        <taxon>Rhodobacterales</taxon>
        <taxon>Paracoccaceae</taxon>
        <taxon>Paracoccus</taxon>
    </lineage>
</organism>
<dbReference type="EMBL" id="CP040762">
    <property type="protein sequence ID" value="QDA36262.1"/>
    <property type="molecule type" value="Genomic_DNA"/>
</dbReference>